<feature type="transmembrane region" description="Helical" evidence="1">
    <location>
        <begin position="275"/>
        <end position="299"/>
    </location>
</feature>
<protein>
    <submittedName>
        <fullName evidence="2">DUF3307 domain-containing protein</fullName>
    </submittedName>
</protein>
<organism evidence="2 4">
    <name type="scientific">Eggerthella lenta</name>
    <name type="common">Eubacterium lentum</name>
    <dbReference type="NCBI Taxonomy" id="84112"/>
    <lineage>
        <taxon>Bacteria</taxon>
        <taxon>Bacillati</taxon>
        <taxon>Actinomycetota</taxon>
        <taxon>Coriobacteriia</taxon>
        <taxon>Eggerthellales</taxon>
        <taxon>Eggerthellaceae</taxon>
        <taxon>Eggerthella</taxon>
    </lineage>
</organism>
<sequence length="300" mass="31638">MRFPNAPVCRVRGSTAFSLRDASPKSATPQPCSLIARCVSLGGECSMTLGFALVLVLTGHVIADFYLQTNRVARGKGESGTLLASHCGYYALCMALFVSLTLPLDSIVPVWLALSLSHALIDFGKARLEKRAGSSLVVFVIDQTLHILLCAAVVAAFCGGSPAIGVVGVLAGVMSPPSAATALATGLVLLIIWRPGAIFVRLLLESVRIEGADAMHDGESTVEELRAGRWIGMLERTIISVLALCGQFGAIAFVLTAKSIARFKMLDDKEFAECYLVGTLASTALAILVSLTILEVVAWS</sequence>
<dbReference type="Proteomes" id="UP000253857">
    <property type="component" value="Unassembled WGS sequence"/>
</dbReference>
<evidence type="ECO:0000313" key="3">
    <source>
        <dbReference type="EMBL" id="RDB84892.1"/>
    </source>
</evidence>
<keyword evidence="1" id="KW-1133">Transmembrane helix</keyword>
<dbReference type="EMBL" id="PPTX01000005">
    <property type="protein sequence ID" value="RDB80575.1"/>
    <property type="molecule type" value="Genomic_DNA"/>
</dbReference>
<evidence type="ECO:0000256" key="1">
    <source>
        <dbReference type="SAM" id="Phobius"/>
    </source>
</evidence>
<accession>A0A369MW62</accession>
<keyword evidence="1" id="KW-0812">Transmembrane</keyword>
<evidence type="ECO:0000313" key="5">
    <source>
        <dbReference type="Proteomes" id="UP000253857"/>
    </source>
</evidence>
<name>A0A369MW62_EGGLN</name>
<dbReference type="InterPro" id="IPR021737">
    <property type="entry name" value="Phage_phiKZ_Orf197"/>
</dbReference>
<feature type="transmembrane region" description="Helical" evidence="1">
    <location>
        <begin position="163"/>
        <end position="193"/>
    </location>
</feature>
<feature type="transmembrane region" description="Helical" evidence="1">
    <location>
        <begin position="49"/>
        <end position="67"/>
    </location>
</feature>
<keyword evidence="1" id="KW-0472">Membrane</keyword>
<feature type="transmembrane region" description="Helical" evidence="1">
    <location>
        <begin position="106"/>
        <end position="124"/>
    </location>
</feature>
<proteinExistence type="predicted"/>
<dbReference type="Proteomes" id="UP000253752">
    <property type="component" value="Unassembled WGS sequence"/>
</dbReference>
<reference evidence="4 5" key="1">
    <citation type="journal article" date="2018" name="Elife">
        <title>Discovery and characterization of a prevalent human gut bacterial enzyme sufficient for the inactivation of a family of plant toxins.</title>
        <authorList>
            <person name="Koppel N."/>
            <person name="Bisanz J.E."/>
            <person name="Pandelia M.E."/>
            <person name="Turnbaugh P.J."/>
            <person name="Balskus E.P."/>
        </authorList>
    </citation>
    <scope>NUCLEOTIDE SEQUENCE [LARGE SCALE GENOMIC DNA]</scope>
    <source>
        <strain evidence="3 5">FAA1-1-60AUCSF</strain>
        <strain evidence="2 4">MR1 #12</strain>
    </source>
</reference>
<feature type="transmembrane region" description="Helical" evidence="1">
    <location>
        <begin position="136"/>
        <end position="157"/>
    </location>
</feature>
<comment type="caution">
    <text evidence="2">The sequence shown here is derived from an EMBL/GenBank/DDBJ whole genome shotgun (WGS) entry which is preliminary data.</text>
</comment>
<feature type="transmembrane region" description="Helical" evidence="1">
    <location>
        <begin position="237"/>
        <end position="255"/>
    </location>
</feature>
<dbReference type="AlphaFoldDB" id="A0A369MW62"/>
<evidence type="ECO:0000313" key="2">
    <source>
        <dbReference type="EMBL" id="RDB80575.1"/>
    </source>
</evidence>
<gene>
    <name evidence="3" type="ORF">C1871_09135</name>
    <name evidence="2" type="ORF">C1872_05045</name>
</gene>
<dbReference type="Pfam" id="PF11750">
    <property type="entry name" value="DUF3307"/>
    <property type="match status" value="1"/>
</dbReference>
<feature type="transmembrane region" description="Helical" evidence="1">
    <location>
        <begin position="79"/>
        <end position="100"/>
    </location>
</feature>
<dbReference type="EMBL" id="PPTY01000014">
    <property type="protein sequence ID" value="RDB84892.1"/>
    <property type="molecule type" value="Genomic_DNA"/>
</dbReference>
<evidence type="ECO:0000313" key="4">
    <source>
        <dbReference type="Proteomes" id="UP000253752"/>
    </source>
</evidence>